<dbReference type="GO" id="GO:0046872">
    <property type="term" value="F:metal ion binding"/>
    <property type="evidence" value="ECO:0007669"/>
    <property type="project" value="UniProtKB-KW"/>
</dbReference>
<dbReference type="GO" id="GO:0008758">
    <property type="term" value="F:UDP-2,3-diacylglucosamine hydrolase activity"/>
    <property type="evidence" value="ECO:0007669"/>
    <property type="project" value="TreeGrafter"/>
</dbReference>
<dbReference type="Pfam" id="PF00149">
    <property type="entry name" value="Metallophos"/>
    <property type="match status" value="1"/>
</dbReference>
<dbReference type="InterPro" id="IPR004843">
    <property type="entry name" value="Calcineurin-like_PHP"/>
</dbReference>
<dbReference type="Proteomes" id="UP000287023">
    <property type="component" value="Unassembled WGS sequence"/>
</dbReference>
<evidence type="ECO:0000313" key="5">
    <source>
        <dbReference type="EMBL" id="RUR34564.1"/>
    </source>
</evidence>
<sequence length="371" mass="40409">MFHFIVAIPCLIVIARYLAPLRWPLWIKIVLSALLLLVSQHHLLTYLAFGSMFSPEVPRTMVLAINWVFGTLLLLAVFQLAVDLVTIFLMVIKRRRLTIPASLRYAIGVIALGIAAFAVNQATRVPPLKEVEITIDGLPAPFDGYQIIHLTDLHISRLFEAPWVEAVVAKTNALAPDLIVITGDLIDGDLEARRVDVAPLQALSAPDGVHASPGNHEYYFGYEQWMAHYQSLGMQTLANQHAVITRDGADLVLAGITDLRAPRTGWPAPDVKEALAGAPTDAPIILLDHQPFDAAIAAAAGVNVQLSGHTHGGMIWGFDRIVARANNGFVSGMYDVDGMTLYVNNGTGLWPGFALRLGKPSELTRITLRQG</sequence>
<dbReference type="OrthoDB" id="9780884at2"/>
<dbReference type="PANTHER" id="PTHR31302">
    <property type="entry name" value="TRANSMEMBRANE PROTEIN WITH METALLOPHOSPHOESTERASE DOMAIN-RELATED"/>
    <property type="match status" value="1"/>
</dbReference>
<dbReference type="EMBL" id="RZHF01000004">
    <property type="protein sequence ID" value="RUR34564.1"/>
    <property type="molecule type" value="Genomic_DNA"/>
</dbReference>
<evidence type="ECO:0000259" key="4">
    <source>
        <dbReference type="Pfam" id="PF00149"/>
    </source>
</evidence>
<keyword evidence="6" id="KW-1185">Reference proteome</keyword>
<dbReference type="CDD" id="cd07385">
    <property type="entry name" value="MPP_YkuE_C"/>
    <property type="match status" value="1"/>
</dbReference>
<dbReference type="AlphaFoldDB" id="A0A3S0W8D9"/>
<organism evidence="5 6">
    <name type="scientific">Vreelandella nanhaiensis</name>
    <dbReference type="NCBI Taxonomy" id="1258546"/>
    <lineage>
        <taxon>Bacteria</taxon>
        <taxon>Pseudomonadati</taxon>
        <taxon>Pseudomonadota</taxon>
        <taxon>Gammaproteobacteria</taxon>
        <taxon>Oceanospirillales</taxon>
        <taxon>Halomonadaceae</taxon>
        <taxon>Vreelandella</taxon>
    </lineage>
</organism>
<keyword evidence="1" id="KW-0479">Metal-binding</keyword>
<dbReference type="PANTHER" id="PTHR31302:SF31">
    <property type="entry name" value="PHOSPHODIESTERASE YAEI"/>
    <property type="match status" value="1"/>
</dbReference>
<feature type="transmembrane region" description="Helical" evidence="3">
    <location>
        <begin position="64"/>
        <end position="91"/>
    </location>
</feature>
<dbReference type="SUPFAM" id="SSF56300">
    <property type="entry name" value="Metallo-dependent phosphatases"/>
    <property type="match status" value="1"/>
</dbReference>
<evidence type="ECO:0000313" key="6">
    <source>
        <dbReference type="Proteomes" id="UP000287023"/>
    </source>
</evidence>
<dbReference type="RefSeq" id="WP_127060005.1">
    <property type="nucleotide sequence ID" value="NZ_RZHF01000004.1"/>
</dbReference>
<comment type="caution">
    <text evidence="5">The sequence shown here is derived from an EMBL/GenBank/DDBJ whole genome shotgun (WGS) entry which is preliminary data.</text>
</comment>
<proteinExistence type="predicted"/>
<gene>
    <name evidence="5" type="ORF">ELY38_02950</name>
</gene>
<dbReference type="InterPro" id="IPR051158">
    <property type="entry name" value="Metallophosphoesterase_sf"/>
</dbReference>
<evidence type="ECO:0000256" key="1">
    <source>
        <dbReference type="ARBA" id="ARBA00022723"/>
    </source>
</evidence>
<dbReference type="Gene3D" id="3.60.21.10">
    <property type="match status" value="1"/>
</dbReference>
<dbReference type="InterPro" id="IPR029052">
    <property type="entry name" value="Metallo-depent_PP-like"/>
</dbReference>
<keyword evidence="2" id="KW-0378">Hydrolase</keyword>
<keyword evidence="3" id="KW-0472">Membrane</keyword>
<reference evidence="5 6" key="1">
    <citation type="submission" date="2018-12" db="EMBL/GenBank/DDBJ databases">
        <title>three novel Halomonas strain isolated from plants.</title>
        <authorList>
            <person name="Sun C."/>
        </authorList>
    </citation>
    <scope>NUCLEOTIDE SEQUENCE [LARGE SCALE GENOMIC DNA]</scope>
    <source>
        <strain evidence="5 6">JCM 18142</strain>
    </source>
</reference>
<feature type="domain" description="Calcineurin-like phosphoesterase" evidence="4">
    <location>
        <begin position="146"/>
        <end position="312"/>
    </location>
</feature>
<protein>
    <submittedName>
        <fullName evidence="5">Metallophosphoesterase</fullName>
    </submittedName>
</protein>
<name>A0A3S0W8D9_9GAMM</name>
<keyword evidence="3" id="KW-1133">Transmembrane helix</keyword>
<accession>A0A3S0W8D9</accession>
<feature type="transmembrane region" description="Helical" evidence="3">
    <location>
        <begin position="25"/>
        <end position="44"/>
    </location>
</feature>
<evidence type="ECO:0000256" key="2">
    <source>
        <dbReference type="ARBA" id="ARBA00022801"/>
    </source>
</evidence>
<keyword evidence="3" id="KW-0812">Transmembrane</keyword>
<evidence type="ECO:0000256" key="3">
    <source>
        <dbReference type="SAM" id="Phobius"/>
    </source>
</evidence>
<dbReference type="GO" id="GO:0016020">
    <property type="term" value="C:membrane"/>
    <property type="evidence" value="ECO:0007669"/>
    <property type="project" value="GOC"/>
</dbReference>
<feature type="transmembrane region" description="Helical" evidence="3">
    <location>
        <begin position="103"/>
        <end position="119"/>
    </location>
</feature>
<dbReference type="GO" id="GO:0009245">
    <property type="term" value="P:lipid A biosynthetic process"/>
    <property type="evidence" value="ECO:0007669"/>
    <property type="project" value="TreeGrafter"/>
</dbReference>